<evidence type="ECO:0000256" key="6">
    <source>
        <dbReference type="RuleBase" id="RU004466"/>
    </source>
</evidence>
<dbReference type="OrthoDB" id="26738at2157"/>
<dbReference type="PANTHER" id="PTHR12001:SF85">
    <property type="entry name" value="SHORT CHAIN ISOPRENYL DIPHOSPHATE SYNTHASE"/>
    <property type="match status" value="1"/>
</dbReference>
<accession>A8A9B9</accession>
<dbReference type="EMBL" id="CP000816">
    <property type="protein sequence ID" value="ABU81521.1"/>
    <property type="molecule type" value="Genomic_DNA"/>
</dbReference>
<keyword evidence="5" id="KW-0460">Magnesium</keyword>
<evidence type="ECO:0000313" key="8">
    <source>
        <dbReference type="Proteomes" id="UP000000262"/>
    </source>
</evidence>
<dbReference type="Gene3D" id="1.10.600.10">
    <property type="entry name" value="Farnesyl Diphosphate Synthase"/>
    <property type="match status" value="1"/>
</dbReference>
<dbReference type="Proteomes" id="UP000000262">
    <property type="component" value="Chromosome"/>
</dbReference>
<keyword evidence="3 6" id="KW-0808">Transferase</keyword>
<dbReference type="eggNOG" id="arCOG01727">
    <property type="taxonomic scope" value="Archaea"/>
</dbReference>
<evidence type="ECO:0000256" key="1">
    <source>
        <dbReference type="ARBA" id="ARBA00001946"/>
    </source>
</evidence>
<sequence length="271" mass="30147">MNEIQRALEKWRNIIDKELEELIKNTYEERVINVAKYIVNGGKRLRGALVMLVNEALGGNPEDALPAALALELVHASSLSIDDIIDLDFVRRGRPSAWVAKGVANTVMVSNLLIPHAIMLVKRYGKRAIDKVVEVWWEVSKGEVWDVHGPPEGKGVEAYEAIIEAKTASMFALSAYLGGLAAGEEERLEGLWRYGFLLGKAYQIADDLKDVEGDASFSAKLFREWLKEAGKEGVLKRLKEIVEECERIGSEFGPLLASFPRRGVELMGVKL</sequence>
<dbReference type="GO" id="GO:0004659">
    <property type="term" value="F:prenyltransferase activity"/>
    <property type="evidence" value="ECO:0007669"/>
    <property type="project" value="InterPro"/>
</dbReference>
<dbReference type="PhylomeDB" id="A8A9B9"/>
<dbReference type="InterPro" id="IPR033749">
    <property type="entry name" value="Polyprenyl_synt_CS"/>
</dbReference>
<reference evidence="7 8" key="1">
    <citation type="journal article" date="2008" name="Genome Biol.">
        <title>A genomic analysis of the archaeal system Ignicoccus hospitalis-Nanoarchaeum equitans.</title>
        <authorList>
            <person name="Podar M."/>
            <person name="Anderson I."/>
            <person name="Makarova K.S."/>
            <person name="Elkins J.G."/>
            <person name="Ivanova N."/>
            <person name="Wall M.A."/>
            <person name="Lykidis A."/>
            <person name="Mavromatis K."/>
            <person name="Sun H."/>
            <person name="Hudson M.E."/>
            <person name="Chen W."/>
            <person name="Deciu C."/>
            <person name="Hutchison D."/>
            <person name="Eads J.R."/>
            <person name="Anderson A."/>
            <person name="Fernandes F."/>
            <person name="Szeto E."/>
            <person name="Lapidus A."/>
            <person name="Kyrpides N.C."/>
            <person name="Saier M.H.Jr."/>
            <person name="Richardson P.M."/>
            <person name="Rachel R."/>
            <person name="Huber H."/>
            <person name="Eisen J.A."/>
            <person name="Koonin E.V."/>
            <person name="Keller M."/>
            <person name="Stetter K.O."/>
        </authorList>
    </citation>
    <scope>NUCLEOTIDE SEQUENCE [LARGE SCALE GENOMIC DNA]</scope>
    <source>
        <strain evidence="8">KIN4/I / DSM 18386 / JCM 14125</strain>
    </source>
</reference>
<comment type="similarity">
    <text evidence="2 6">Belongs to the FPP/GGPP synthase family.</text>
</comment>
<dbReference type="InterPro" id="IPR008949">
    <property type="entry name" value="Isoprenoid_synthase_dom_sf"/>
</dbReference>
<organism evidence="7 8">
    <name type="scientific">Ignicoccus hospitalis (strain KIN4/I / DSM 18386 / JCM 14125)</name>
    <dbReference type="NCBI Taxonomy" id="453591"/>
    <lineage>
        <taxon>Archaea</taxon>
        <taxon>Thermoproteota</taxon>
        <taxon>Thermoprotei</taxon>
        <taxon>Desulfurococcales</taxon>
        <taxon>Desulfurococcaceae</taxon>
        <taxon>Ignicoccus</taxon>
    </lineage>
</organism>
<keyword evidence="4" id="KW-0479">Metal-binding</keyword>
<dbReference type="STRING" id="453591.Igni_0338"/>
<dbReference type="PROSITE" id="PS00444">
    <property type="entry name" value="POLYPRENYL_SYNTHASE_2"/>
    <property type="match status" value="1"/>
</dbReference>
<protein>
    <submittedName>
        <fullName evidence="7">Polyprenyl synthetase</fullName>
    </submittedName>
</protein>
<comment type="cofactor">
    <cofactor evidence="1">
        <name>Mg(2+)</name>
        <dbReference type="ChEBI" id="CHEBI:18420"/>
    </cofactor>
</comment>
<dbReference type="GO" id="GO:0046872">
    <property type="term" value="F:metal ion binding"/>
    <property type="evidence" value="ECO:0007669"/>
    <property type="project" value="UniProtKB-KW"/>
</dbReference>
<dbReference type="SUPFAM" id="SSF48576">
    <property type="entry name" value="Terpenoid synthases"/>
    <property type="match status" value="1"/>
</dbReference>
<evidence type="ECO:0000256" key="4">
    <source>
        <dbReference type="ARBA" id="ARBA00022723"/>
    </source>
</evidence>
<dbReference type="PANTHER" id="PTHR12001">
    <property type="entry name" value="GERANYLGERANYL PYROPHOSPHATE SYNTHASE"/>
    <property type="match status" value="1"/>
</dbReference>
<dbReference type="HOGENOM" id="CLU_014015_5_0_2"/>
<dbReference type="AlphaFoldDB" id="A8A9B9"/>
<dbReference type="Pfam" id="PF00348">
    <property type="entry name" value="polyprenyl_synt"/>
    <property type="match status" value="1"/>
</dbReference>
<dbReference type="GO" id="GO:0008299">
    <property type="term" value="P:isoprenoid biosynthetic process"/>
    <property type="evidence" value="ECO:0007669"/>
    <property type="project" value="InterPro"/>
</dbReference>
<dbReference type="SFLD" id="SFLDS00005">
    <property type="entry name" value="Isoprenoid_Synthase_Type_I"/>
    <property type="match status" value="1"/>
</dbReference>
<name>A8A9B9_IGNH4</name>
<evidence type="ECO:0000256" key="3">
    <source>
        <dbReference type="ARBA" id="ARBA00022679"/>
    </source>
</evidence>
<evidence type="ECO:0000256" key="2">
    <source>
        <dbReference type="ARBA" id="ARBA00006706"/>
    </source>
</evidence>
<dbReference type="KEGG" id="iho:Igni_0338"/>
<proteinExistence type="inferred from homology"/>
<keyword evidence="8" id="KW-1185">Reference proteome</keyword>
<gene>
    <name evidence="7" type="ordered locus">Igni_0338</name>
</gene>
<dbReference type="GeneID" id="5562622"/>
<evidence type="ECO:0000313" key="7">
    <source>
        <dbReference type="EMBL" id="ABU81521.1"/>
    </source>
</evidence>
<dbReference type="RefSeq" id="WP_011998373.1">
    <property type="nucleotide sequence ID" value="NC_009776.1"/>
</dbReference>
<dbReference type="InterPro" id="IPR000092">
    <property type="entry name" value="Polyprenyl_synt"/>
</dbReference>
<evidence type="ECO:0000256" key="5">
    <source>
        <dbReference type="ARBA" id="ARBA00022842"/>
    </source>
</evidence>